<feature type="compositionally biased region" description="Basic residues" evidence="1">
    <location>
        <begin position="312"/>
        <end position="353"/>
    </location>
</feature>
<feature type="compositionally biased region" description="Basic residues" evidence="1">
    <location>
        <begin position="60"/>
        <end position="79"/>
    </location>
</feature>
<feature type="compositionally biased region" description="Low complexity" evidence="1">
    <location>
        <begin position="156"/>
        <end position="165"/>
    </location>
</feature>
<feature type="compositionally biased region" description="Basic and acidic residues" evidence="1">
    <location>
        <begin position="180"/>
        <end position="197"/>
    </location>
</feature>
<feature type="region of interest" description="Disordered" evidence="1">
    <location>
        <begin position="1"/>
        <end position="393"/>
    </location>
</feature>
<feature type="compositionally biased region" description="Basic and acidic residues" evidence="1">
    <location>
        <begin position="80"/>
        <end position="94"/>
    </location>
</feature>
<gene>
    <name evidence="2" type="ORF">AVDCRST_MAG07-3543</name>
</gene>
<evidence type="ECO:0000256" key="1">
    <source>
        <dbReference type="SAM" id="MobiDB-lite"/>
    </source>
</evidence>
<evidence type="ECO:0000313" key="2">
    <source>
        <dbReference type="EMBL" id="CAA9355909.1"/>
    </source>
</evidence>
<name>A0A6J4MI24_9ACTN</name>
<feature type="compositionally biased region" description="Basic residues" evidence="1">
    <location>
        <begin position="116"/>
        <end position="126"/>
    </location>
</feature>
<feature type="non-terminal residue" evidence="2">
    <location>
        <position position="1"/>
    </location>
</feature>
<feature type="compositionally biased region" description="Basic residues" evidence="1">
    <location>
        <begin position="228"/>
        <end position="243"/>
    </location>
</feature>
<dbReference type="EMBL" id="CADCUB010000158">
    <property type="protein sequence ID" value="CAA9355909.1"/>
    <property type="molecule type" value="Genomic_DNA"/>
</dbReference>
<organism evidence="2">
    <name type="scientific">uncultured Frankineae bacterium</name>
    <dbReference type="NCBI Taxonomy" id="437475"/>
    <lineage>
        <taxon>Bacteria</taxon>
        <taxon>Bacillati</taxon>
        <taxon>Actinomycetota</taxon>
        <taxon>Actinomycetes</taxon>
        <taxon>Frankiales</taxon>
        <taxon>environmental samples</taxon>
    </lineage>
</organism>
<feature type="compositionally biased region" description="Basic residues" evidence="1">
    <location>
        <begin position="42"/>
        <end position="51"/>
    </location>
</feature>
<feature type="compositionally biased region" description="Basic residues" evidence="1">
    <location>
        <begin position="166"/>
        <end position="178"/>
    </location>
</feature>
<feature type="compositionally biased region" description="Basic residues" evidence="1">
    <location>
        <begin position="205"/>
        <end position="214"/>
    </location>
</feature>
<accession>A0A6J4MI24</accession>
<reference evidence="2" key="1">
    <citation type="submission" date="2020-02" db="EMBL/GenBank/DDBJ databases">
        <authorList>
            <person name="Meier V. D."/>
        </authorList>
    </citation>
    <scope>NUCLEOTIDE SEQUENCE</scope>
    <source>
        <strain evidence="2">AVDCRST_MAG07</strain>
    </source>
</reference>
<sequence length="393" mass="43088">DRARLPLAAGGRSRRRADLAGPRPRAAVLPRCRRDAPGAARSRPRRRRQRRCAGTGPRRLPVRRARRPARRRTGHRPRWARPDAARRPGRDAGRRCAVQPPAPRAGSGGGTGAARPGRRARLHRRLGLGARPHPGGPAPAGPVTARRRDLGRVRARTAGRCGSRSAHGRPGRRGHSARRAAADRADAGRARPRRAGERSAGAAARRGRRARARPRAGQPRLRRDGRLPRRAPRRPGRSWRRRADRLLGGRPAGPPGRRPAGSAARDPADTAVRPGGHGRRSAGDRVDGEHERRRDGRCGRGARLLPAVPGARHARGRSRAGRTARRRHRCADRLLRRLRRGRLGGRRARRRPLRNAPGVRPGRRRRARGGRGQPRAGPPGPGPRCSERSARLL</sequence>
<dbReference type="AlphaFoldDB" id="A0A6J4MI24"/>
<feature type="non-terminal residue" evidence="2">
    <location>
        <position position="393"/>
    </location>
</feature>
<proteinExistence type="predicted"/>
<feature type="compositionally biased region" description="Basic and acidic residues" evidence="1">
    <location>
        <begin position="281"/>
        <end position="298"/>
    </location>
</feature>
<protein>
    <submittedName>
        <fullName evidence="2">Uncharacterized protein</fullName>
    </submittedName>
</protein>